<reference evidence="3 4" key="1">
    <citation type="submission" date="2019-07" db="EMBL/GenBank/DDBJ databases">
        <title>Paenibacillus ottowii sp. nov. isolated from a fermentation system processing bovine manure.</title>
        <authorList>
            <person name="Velazquez L.F."/>
            <person name="Rajbanshi S."/>
            <person name="Guan S."/>
            <person name="Hinchee M."/>
            <person name="Welsh A."/>
        </authorList>
    </citation>
    <scope>NUCLEOTIDE SEQUENCE [LARGE SCALE GENOMIC DNA]</scope>
    <source>
        <strain evidence="3 4">MS2379</strain>
    </source>
</reference>
<gene>
    <name evidence="3" type="ORF">FKV70_16320</name>
</gene>
<keyword evidence="4" id="KW-1185">Reference proteome</keyword>
<protein>
    <submittedName>
        <fullName evidence="3">Uncharacterized protein</fullName>
    </submittedName>
</protein>
<dbReference type="EMBL" id="VIJZ01000006">
    <property type="protein sequence ID" value="TQR98033.1"/>
    <property type="molecule type" value="Genomic_DNA"/>
</dbReference>
<proteinExistence type="predicted"/>
<comment type="caution">
    <text evidence="3">The sequence shown here is derived from an EMBL/GenBank/DDBJ whole genome shotgun (WGS) entry which is preliminary data.</text>
</comment>
<keyword evidence="2" id="KW-0472">Membrane</keyword>
<evidence type="ECO:0000256" key="2">
    <source>
        <dbReference type="SAM" id="Phobius"/>
    </source>
</evidence>
<evidence type="ECO:0000313" key="3">
    <source>
        <dbReference type="EMBL" id="TQR98033.1"/>
    </source>
</evidence>
<sequence length="159" mass="17105">MFPIYPVNEASVAPHGGRMVCAVMRDGTRHIGILSGCSKGKLMLNGYPSSYPGSLYAAGSYSNNGKQKAKKISSKKKKRNSKNKARPSAKLSSFNKPPDELLNPYFPNNVGVFDSYGNGGYGNGGYGNGREGYRDRYGYGYGAGLALDLALIAFLFLLI</sequence>
<accession>A0ABY3B374</accession>
<dbReference type="RefSeq" id="WP_142613500.1">
    <property type="nucleotide sequence ID" value="NZ_VIJZ01000006.1"/>
</dbReference>
<dbReference type="Proteomes" id="UP000319219">
    <property type="component" value="Unassembled WGS sequence"/>
</dbReference>
<feature type="region of interest" description="Disordered" evidence="1">
    <location>
        <begin position="60"/>
        <end position="95"/>
    </location>
</feature>
<evidence type="ECO:0000313" key="4">
    <source>
        <dbReference type="Proteomes" id="UP000319219"/>
    </source>
</evidence>
<name>A0ABY3B374_9BACL</name>
<feature type="transmembrane region" description="Helical" evidence="2">
    <location>
        <begin position="139"/>
        <end position="158"/>
    </location>
</feature>
<evidence type="ECO:0000256" key="1">
    <source>
        <dbReference type="SAM" id="MobiDB-lite"/>
    </source>
</evidence>
<keyword evidence="2" id="KW-0812">Transmembrane</keyword>
<keyword evidence="2" id="KW-1133">Transmembrane helix</keyword>
<feature type="compositionally biased region" description="Basic residues" evidence="1">
    <location>
        <begin position="67"/>
        <end position="87"/>
    </location>
</feature>
<organism evidence="3 4">
    <name type="scientific">Paenibacillus ottowii</name>
    <dbReference type="NCBI Taxonomy" id="2315729"/>
    <lineage>
        <taxon>Bacteria</taxon>
        <taxon>Bacillati</taxon>
        <taxon>Bacillota</taxon>
        <taxon>Bacilli</taxon>
        <taxon>Bacillales</taxon>
        <taxon>Paenibacillaceae</taxon>
        <taxon>Paenibacillus</taxon>
    </lineage>
</organism>